<keyword evidence="2" id="KW-1185">Reference proteome</keyword>
<dbReference type="GO" id="GO:0016787">
    <property type="term" value="F:hydrolase activity"/>
    <property type="evidence" value="ECO:0007669"/>
    <property type="project" value="UniProtKB-KW"/>
</dbReference>
<dbReference type="EMBL" id="JAGGMR010000001">
    <property type="protein sequence ID" value="MBP2193615.1"/>
    <property type="molecule type" value="Genomic_DNA"/>
</dbReference>
<dbReference type="Gene3D" id="1.10.287.1080">
    <property type="entry name" value="MazG-like"/>
    <property type="match status" value="1"/>
</dbReference>
<evidence type="ECO:0000313" key="1">
    <source>
        <dbReference type="EMBL" id="MBP2193615.1"/>
    </source>
</evidence>
<dbReference type="Pfam" id="PF12643">
    <property type="entry name" value="MazG-like"/>
    <property type="match status" value="1"/>
</dbReference>
<dbReference type="SUPFAM" id="SSF101386">
    <property type="entry name" value="all-alpha NTP pyrophosphatases"/>
    <property type="match status" value="1"/>
</dbReference>
<dbReference type="PIRSF" id="PIRSF029826">
    <property type="entry name" value="UCP029826_pph"/>
    <property type="match status" value="1"/>
</dbReference>
<sequence>MAIDRLQTMIAQFAQDRAWQGFHTPKNLVMALTGEVGELAELFQWLTAEESATITDSPVGRGRVEEEIADVFIYLLRLADVLQVDLVAATEHKIRVNAERYPADKARGRAVKYSALDEPA</sequence>
<keyword evidence="1" id="KW-0378">Hydrolase</keyword>
<reference evidence="1 2" key="1">
    <citation type="submission" date="2021-03" db="EMBL/GenBank/DDBJ databases">
        <title>Sequencing the genomes of 1000 actinobacteria strains.</title>
        <authorList>
            <person name="Klenk H.-P."/>
        </authorList>
    </citation>
    <scope>NUCLEOTIDE SEQUENCE [LARGE SCALE GENOMIC DNA]</scope>
    <source>
        <strain evidence="1 2">DSM 45516</strain>
    </source>
</reference>
<dbReference type="InterPro" id="IPR052555">
    <property type="entry name" value="dCTP_Pyrophosphatase"/>
</dbReference>
<dbReference type="RefSeq" id="WP_209896842.1">
    <property type="nucleotide sequence ID" value="NZ_JAGGMR010000001.1"/>
</dbReference>
<accession>A0ABS4QPJ0</accession>
<dbReference type="PANTHER" id="PTHR46523:SF1">
    <property type="entry name" value="DCTP PYROPHOSPHATASE 1"/>
    <property type="match status" value="1"/>
</dbReference>
<evidence type="ECO:0000313" key="2">
    <source>
        <dbReference type="Proteomes" id="UP001519325"/>
    </source>
</evidence>
<proteinExistence type="predicted"/>
<organism evidence="1 2">
    <name type="scientific">Nocardia goodfellowii</name>
    <dbReference type="NCBI Taxonomy" id="882446"/>
    <lineage>
        <taxon>Bacteria</taxon>
        <taxon>Bacillati</taxon>
        <taxon>Actinomycetota</taxon>
        <taxon>Actinomycetes</taxon>
        <taxon>Mycobacteriales</taxon>
        <taxon>Nocardiaceae</taxon>
        <taxon>Nocardia</taxon>
    </lineage>
</organism>
<dbReference type="CDD" id="cd11537">
    <property type="entry name" value="NTP-PPase_RS21-C6_like"/>
    <property type="match status" value="1"/>
</dbReference>
<dbReference type="InterPro" id="IPR025984">
    <property type="entry name" value="DCTPP"/>
</dbReference>
<gene>
    <name evidence="1" type="ORF">BJ987_006516</name>
</gene>
<comment type="caution">
    <text evidence="1">The sequence shown here is derived from an EMBL/GenBank/DDBJ whole genome shotgun (WGS) entry which is preliminary data.</text>
</comment>
<name>A0ABS4QPJ0_9NOCA</name>
<protein>
    <submittedName>
        <fullName evidence="1">NTP pyrophosphatase (Non-canonical NTP hydrolase)</fullName>
    </submittedName>
</protein>
<dbReference type="PANTHER" id="PTHR46523">
    <property type="entry name" value="DCTP PYROPHOSPHATASE 1"/>
    <property type="match status" value="1"/>
</dbReference>
<dbReference type="Proteomes" id="UP001519325">
    <property type="component" value="Unassembled WGS sequence"/>
</dbReference>